<dbReference type="InterPro" id="IPR027417">
    <property type="entry name" value="P-loop_NTPase"/>
</dbReference>
<organism evidence="1 2">
    <name type="scientific">Dactylosporangium darangshiense</name>
    <dbReference type="NCBI Taxonomy" id="579108"/>
    <lineage>
        <taxon>Bacteria</taxon>
        <taxon>Bacillati</taxon>
        <taxon>Actinomycetota</taxon>
        <taxon>Actinomycetes</taxon>
        <taxon>Micromonosporales</taxon>
        <taxon>Micromonosporaceae</taxon>
        <taxon>Dactylosporangium</taxon>
    </lineage>
</organism>
<name>A0ABP8DVQ6_9ACTN</name>
<gene>
    <name evidence="1" type="ORF">GCM10022255_113400</name>
</gene>
<accession>A0ABP8DVQ6</accession>
<dbReference type="EMBL" id="BAABAT010000088">
    <property type="protein sequence ID" value="GAA4263977.1"/>
    <property type="molecule type" value="Genomic_DNA"/>
</dbReference>
<dbReference type="Proteomes" id="UP001500620">
    <property type="component" value="Unassembled WGS sequence"/>
</dbReference>
<proteinExistence type="predicted"/>
<dbReference type="Gene3D" id="3.40.50.300">
    <property type="entry name" value="P-loop containing nucleotide triphosphate hydrolases"/>
    <property type="match status" value="1"/>
</dbReference>
<sequence>MSQANAHSWALGTPTSVTQVVRVETGYGYGVINADLHVFQDRGPVYLLTEYRPTPVPLPAGLPAQPSRLLNARFRVVAFTGREQELAELSRWRDVQGLRLSVRWLHGPGGAGKTRLAAELADASVVKGWKVVTAVHGPGSIQLPPGSQDMRTDNAAGLLLVVDYADRWPLSHLTWLMSNAMLHRDVPTRVLLLARSAYPWPAVRAAFSELAADCSDQLHGPLPGHAAPAVRHHMFAAARDAFAARYGLADPSRIAPPPELGHPDFGLTLNVHMAALVAVDARARGDTVAADPVALTVYLLDREHRHWTQLYQNRVEGTEHDTPPSVMARLVFTAALTGPMGHGGGAQLLRALDLPGHPDRLLTDHRACYPPEEPGAVLEPLYPDRLAEDFLALALPGHSVTGYTSAPWAAADAVTVISFGEGDDADQPAPHVRRAMTFLAAAAAPGRWPHVARHVADVLRANPALAAAAGGGALAALAELDDLDADVLAAVAAHLPEYQQADLDLGVAAIAERLTAHQLASTTDPVTRAQLHTTLARRLANAGLHQRAGVAAGQAVATLRALAETDPGAADPDLAAALYQHCRALVGLGQRTEPLAAIEQAAAIYRRLADVDGAYLPQLASTLYMLGRALSDPGQMQQAIAVAEESVAVYRALVNTDPQAPLADLATALNSLGLRLDMAGRPLEGLGPLRDSLAIRRTLAEADPARFLSDLATSLNNIGGVLPHLDRREEALAATEEALAIRRRLAQINPHAYQVPLAISLSNLGMRLSELGQDDQAVAALREAVATNRALVEINPGANRQFLVQSLYNLAGQLFGFAGRPSDAHRREAAVLGEEAVAVARLLAADRPASYLPLLAKCLNNLSSTLSSLRRDKQALRCIEEAVAIREKLADGNEDNQLADLANSLENLATTLANLRRHKQSRIPQERAAAIRHQLATRRPDAIAAARSLADTSRSLAEVDPDEYLPDLAAALALIHRWD</sequence>
<dbReference type="PANTHER" id="PTHR19959:SF119">
    <property type="entry name" value="FUNGAL LIPASE-LIKE DOMAIN-CONTAINING PROTEIN"/>
    <property type="match status" value="1"/>
</dbReference>
<protein>
    <recommendedName>
        <fullName evidence="3">Tetratricopeptide repeat protein</fullName>
    </recommendedName>
</protein>
<keyword evidence="2" id="KW-1185">Reference proteome</keyword>
<dbReference type="SUPFAM" id="SSF48452">
    <property type="entry name" value="TPR-like"/>
    <property type="match status" value="3"/>
</dbReference>
<dbReference type="InterPro" id="IPR011990">
    <property type="entry name" value="TPR-like_helical_dom_sf"/>
</dbReference>
<dbReference type="SMART" id="SM00028">
    <property type="entry name" value="TPR"/>
    <property type="match status" value="4"/>
</dbReference>
<dbReference type="PANTHER" id="PTHR19959">
    <property type="entry name" value="KINESIN LIGHT CHAIN"/>
    <property type="match status" value="1"/>
</dbReference>
<dbReference type="SUPFAM" id="SSF52540">
    <property type="entry name" value="P-loop containing nucleoside triphosphate hydrolases"/>
    <property type="match status" value="1"/>
</dbReference>
<dbReference type="Gene3D" id="1.25.40.10">
    <property type="entry name" value="Tetratricopeptide repeat domain"/>
    <property type="match status" value="4"/>
</dbReference>
<dbReference type="InterPro" id="IPR019734">
    <property type="entry name" value="TPR_rpt"/>
</dbReference>
<comment type="caution">
    <text evidence="1">The sequence shown here is derived from an EMBL/GenBank/DDBJ whole genome shotgun (WGS) entry which is preliminary data.</text>
</comment>
<evidence type="ECO:0008006" key="3">
    <source>
        <dbReference type="Google" id="ProtNLM"/>
    </source>
</evidence>
<reference evidence="2" key="1">
    <citation type="journal article" date="2019" name="Int. J. Syst. Evol. Microbiol.">
        <title>The Global Catalogue of Microorganisms (GCM) 10K type strain sequencing project: providing services to taxonomists for standard genome sequencing and annotation.</title>
        <authorList>
            <consortium name="The Broad Institute Genomics Platform"/>
            <consortium name="The Broad Institute Genome Sequencing Center for Infectious Disease"/>
            <person name="Wu L."/>
            <person name="Ma J."/>
        </authorList>
    </citation>
    <scope>NUCLEOTIDE SEQUENCE [LARGE SCALE GENOMIC DNA]</scope>
    <source>
        <strain evidence="2">JCM 17441</strain>
    </source>
</reference>
<dbReference type="Pfam" id="PF13374">
    <property type="entry name" value="TPR_10"/>
    <property type="match status" value="4"/>
</dbReference>
<evidence type="ECO:0000313" key="1">
    <source>
        <dbReference type="EMBL" id="GAA4263977.1"/>
    </source>
</evidence>
<evidence type="ECO:0000313" key="2">
    <source>
        <dbReference type="Proteomes" id="UP001500620"/>
    </source>
</evidence>